<dbReference type="InterPro" id="IPR045138">
    <property type="entry name" value="MeCP2/MBD4"/>
</dbReference>
<feature type="compositionally biased region" description="Basic residues" evidence="3">
    <location>
        <begin position="46"/>
        <end position="60"/>
    </location>
</feature>
<reference evidence="4 5" key="1">
    <citation type="submission" date="2023-08" db="EMBL/GenBank/DDBJ databases">
        <title>Black Yeasts Isolated from many extreme environments.</title>
        <authorList>
            <person name="Coleine C."/>
            <person name="Stajich J.E."/>
            <person name="Selbmann L."/>
        </authorList>
    </citation>
    <scope>NUCLEOTIDE SEQUENCE [LARGE SCALE GENOMIC DNA]</scope>
    <source>
        <strain evidence="4 5">CCFEE 5885</strain>
    </source>
</reference>
<feature type="region of interest" description="Disordered" evidence="3">
    <location>
        <begin position="776"/>
        <end position="875"/>
    </location>
</feature>
<keyword evidence="5" id="KW-1185">Reference proteome</keyword>
<dbReference type="EMBL" id="JAVRRG010000004">
    <property type="protein sequence ID" value="KAK5101449.1"/>
    <property type="molecule type" value="Genomic_DNA"/>
</dbReference>
<comment type="subcellular location">
    <subcellularLocation>
        <location evidence="1">Nucleus</location>
    </subcellularLocation>
</comment>
<accession>A0ABR0KND0</accession>
<name>A0ABR0KND0_9EURO</name>
<dbReference type="PANTHER" id="PTHR15074">
    <property type="entry name" value="METHYL-CPG-BINDING PROTEIN"/>
    <property type="match status" value="1"/>
</dbReference>
<evidence type="ECO:0000256" key="3">
    <source>
        <dbReference type="SAM" id="MobiDB-lite"/>
    </source>
</evidence>
<feature type="region of interest" description="Disordered" evidence="3">
    <location>
        <begin position="1"/>
        <end position="284"/>
    </location>
</feature>
<feature type="compositionally biased region" description="Low complexity" evidence="3">
    <location>
        <begin position="204"/>
        <end position="216"/>
    </location>
</feature>
<feature type="compositionally biased region" description="Basic residues" evidence="3">
    <location>
        <begin position="837"/>
        <end position="847"/>
    </location>
</feature>
<feature type="compositionally biased region" description="Polar residues" evidence="3">
    <location>
        <begin position="691"/>
        <end position="705"/>
    </location>
</feature>
<sequence>MPPTRPRDSSPERKREKKESRGDKPVRPENKERERDHDMSKDKDKERKHRSSHPHPHRSTSTKEKSASKTSLSSTDSRRRTSMPGIAEQDSSIDNADSKSKSSAYPAFSKEHSKEAVAPRADYGLFTPPSTDVNASKEKLANLNRIINNGPPSPPLTDKNAGRPKPNTKSATVDTIVEEQNKEESDSRSARRSKTRASKPTTPVRKSSGDSSSVSRVKSKKETTSTPLRTSTNRPDHVTVASQATRSASPPRDDSNSDEANTTLSSDGTSIAPEQPAIQRPGSKVLQPVVIEDWFPHYRSVPGATPSRHETPVDVIIEPGSAFNTPSSMGGPPPPPPPPHVPLAVPRVDYLLQNGGLNHPVPKNLLYAGKPMAVQQATMSPRHPIVVTNLFEPYNQLLSDFEKVMAKNGSLAVATGYSMCELDNDREEDIQGVSWGEILELVSGRKDLPSWPPFTLADSARGLGLSFSGLQTPMQKLDIDVPEEYREHYIRQSQKTKQSVDRWLNRQQGSDPSSAPPEDVDDETLTFAILTHIPAEHRPIFKDLLGIIDLPMQPPRRAPSPDRDQQHPPRTAPTPIPHKNRPDYIIAAGLAIQRLYRLHSPPRDPETAIFLLNNPSLHHPLATLAAVSSDEWDILTSGRFDGFLRSGAEDDFPTSSHNQNGYPPPTNGRYTPQHVGRAPSRGATPAYGPTRSRQNSGAFNQSRPQTAPGFRSVGGPTDSGKTSGPIALDEETEIATLAEIERDIYVGMEALEDAFEQLHLRAESVRLAIRERNAGLAAAQQRRKQSDIEIRAGTPASNFGGEIGPGMYQWENETDDGIADDVSELAPDDSASNISSNRRRKHKRRNERRTPVVGPIDEEDESEGYITRESSPEKR</sequence>
<feature type="region of interest" description="Disordered" evidence="3">
    <location>
        <begin position="646"/>
        <end position="726"/>
    </location>
</feature>
<organism evidence="4 5">
    <name type="scientific">Lithohypha guttulata</name>
    <dbReference type="NCBI Taxonomy" id="1690604"/>
    <lineage>
        <taxon>Eukaryota</taxon>
        <taxon>Fungi</taxon>
        <taxon>Dikarya</taxon>
        <taxon>Ascomycota</taxon>
        <taxon>Pezizomycotina</taxon>
        <taxon>Eurotiomycetes</taxon>
        <taxon>Chaetothyriomycetidae</taxon>
        <taxon>Chaetothyriales</taxon>
        <taxon>Trichomeriaceae</taxon>
        <taxon>Lithohypha</taxon>
    </lineage>
</organism>
<protein>
    <submittedName>
        <fullName evidence="4">Uncharacterized protein</fullName>
    </submittedName>
</protein>
<feature type="compositionally biased region" description="Basic and acidic residues" evidence="3">
    <location>
        <begin position="179"/>
        <end position="189"/>
    </location>
</feature>
<feature type="compositionally biased region" description="Basic and acidic residues" evidence="3">
    <location>
        <begin position="1"/>
        <end position="45"/>
    </location>
</feature>
<evidence type="ECO:0000313" key="5">
    <source>
        <dbReference type="Proteomes" id="UP001345013"/>
    </source>
</evidence>
<keyword evidence="2" id="KW-0539">Nucleus</keyword>
<feature type="region of interest" description="Disordered" evidence="3">
    <location>
        <begin position="490"/>
        <end position="520"/>
    </location>
</feature>
<dbReference type="Proteomes" id="UP001345013">
    <property type="component" value="Unassembled WGS sequence"/>
</dbReference>
<feature type="compositionally biased region" description="Polar residues" evidence="3">
    <location>
        <begin position="258"/>
        <end position="269"/>
    </location>
</feature>
<dbReference type="PANTHER" id="PTHR15074:SF5">
    <property type="entry name" value="5-METHYLCYTOSINE G_T MISMATCH-SPECIFIC DNA GLYCOSYLASE"/>
    <property type="match status" value="1"/>
</dbReference>
<evidence type="ECO:0000256" key="2">
    <source>
        <dbReference type="ARBA" id="ARBA00023242"/>
    </source>
</evidence>
<evidence type="ECO:0000256" key="1">
    <source>
        <dbReference type="ARBA" id="ARBA00004123"/>
    </source>
</evidence>
<proteinExistence type="predicted"/>
<feature type="region of interest" description="Disordered" evidence="3">
    <location>
        <begin position="551"/>
        <end position="581"/>
    </location>
</feature>
<comment type="caution">
    <text evidence="4">The sequence shown here is derived from an EMBL/GenBank/DDBJ whole genome shotgun (WGS) entry which is preliminary data.</text>
</comment>
<gene>
    <name evidence="4" type="ORF">LTR24_000504</name>
</gene>
<feature type="compositionally biased region" description="Acidic residues" evidence="3">
    <location>
        <begin position="812"/>
        <end position="827"/>
    </location>
</feature>
<evidence type="ECO:0000313" key="4">
    <source>
        <dbReference type="EMBL" id="KAK5101449.1"/>
    </source>
</evidence>